<feature type="region of interest" description="Disordered" evidence="2">
    <location>
        <begin position="1"/>
        <end position="23"/>
    </location>
</feature>
<dbReference type="InterPro" id="IPR036864">
    <property type="entry name" value="Zn2-C6_fun-type_DNA-bd_sf"/>
</dbReference>
<dbReference type="PANTHER" id="PTHR47785">
    <property type="entry name" value="ZN(II)2CYS6 TRANSCRIPTION FACTOR (EUROFUNG)-RELATED-RELATED"/>
    <property type="match status" value="1"/>
</dbReference>
<feature type="compositionally biased region" description="Polar residues" evidence="2">
    <location>
        <begin position="504"/>
        <end position="516"/>
    </location>
</feature>
<reference evidence="5" key="2">
    <citation type="submission" date="2015-01" db="EMBL/GenBank/DDBJ databases">
        <title>Evolutionary Origins and Diversification of the Mycorrhizal Mutualists.</title>
        <authorList>
            <consortium name="DOE Joint Genome Institute"/>
            <consortium name="Mycorrhizal Genomics Consortium"/>
            <person name="Kohler A."/>
            <person name="Kuo A."/>
            <person name="Nagy L.G."/>
            <person name="Floudas D."/>
            <person name="Copeland A."/>
            <person name="Barry K.W."/>
            <person name="Cichocki N."/>
            <person name="Veneault-Fourrey C."/>
            <person name="LaButti K."/>
            <person name="Lindquist E.A."/>
            <person name="Lipzen A."/>
            <person name="Lundell T."/>
            <person name="Morin E."/>
            <person name="Murat C."/>
            <person name="Riley R."/>
            <person name="Ohm R."/>
            <person name="Sun H."/>
            <person name="Tunlid A."/>
            <person name="Henrissat B."/>
            <person name="Grigoriev I.V."/>
            <person name="Hibbett D.S."/>
            <person name="Martin F."/>
        </authorList>
    </citation>
    <scope>NUCLEOTIDE SEQUENCE [LARGE SCALE GENOMIC DNA]</scope>
    <source>
        <strain evidence="5">Zn</strain>
    </source>
</reference>
<dbReference type="PROSITE" id="PS50048">
    <property type="entry name" value="ZN2_CY6_FUNGAL_2"/>
    <property type="match status" value="1"/>
</dbReference>
<dbReference type="InterPro" id="IPR001138">
    <property type="entry name" value="Zn2Cys6_DnaBD"/>
</dbReference>
<dbReference type="OrthoDB" id="6133115at2759"/>
<reference evidence="4 5" key="1">
    <citation type="submission" date="2014-04" db="EMBL/GenBank/DDBJ databases">
        <authorList>
            <consortium name="DOE Joint Genome Institute"/>
            <person name="Kuo A."/>
            <person name="Martino E."/>
            <person name="Perotto S."/>
            <person name="Kohler A."/>
            <person name="Nagy L.G."/>
            <person name="Floudas D."/>
            <person name="Copeland A."/>
            <person name="Barry K.W."/>
            <person name="Cichocki N."/>
            <person name="Veneault-Fourrey C."/>
            <person name="LaButti K."/>
            <person name="Lindquist E.A."/>
            <person name="Lipzen A."/>
            <person name="Lundell T."/>
            <person name="Morin E."/>
            <person name="Murat C."/>
            <person name="Sun H."/>
            <person name="Tunlid A."/>
            <person name="Henrissat B."/>
            <person name="Grigoriev I.V."/>
            <person name="Hibbett D.S."/>
            <person name="Martin F."/>
            <person name="Nordberg H.P."/>
            <person name="Cantor M.N."/>
            <person name="Hua S.X."/>
        </authorList>
    </citation>
    <scope>NUCLEOTIDE SEQUENCE [LARGE SCALE GENOMIC DNA]</scope>
    <source>
        <strain evidence="4 5">Zn</strain>
    </source>
</reference>
<sequence>MNLDPTPIAGSSNPSARATQGAIATQACETCRARKQKCDEQRPKCGLCQKRKLECRYREPQPTKKDKTLVEILDRLESLEGKIDRIHGSMPAGFGPPQPAPTSQPSFSTDVDELASSSSPRLAQQPSLSGIGRSQPYRHASAAHKMLTWPAIQQLLLQALPSNIGDWKISEQQGPAFILQIPKLALDDNLQGRPFAAMQSQASRSAGEARTTFPRLTRDAMLQLATAYFDTFNLMYPFMDRQNFISDTLAKVHTEGFGVDPDSVIALLVFALGELAKDGSCGNPIEEYKGRPSGVRGGTASDPPGIALFNEARKRIGFVLTGYDLENIQIYSLAACVTVSLDFWRLTVSASLACRDLITCKPIDWKSARGDVIKRVYWHCVIMETALHLELDLPPTGITDLGDQVGIPSFNNPFCEADHRGNQFSHFEAHYASQVALRRLCADLHQNINDYSTNNSSDTPSASNDDYGGPEVGFLKQLASQLSQWRRMLPQDLQWAEDDPASFPTPQQADSGSFNQPLGPNLLSDRVQSCRPLFSTDLDKEPIQYPYVYAIQVALLRTRYYQAKYMVYRPFVYKALHFPEQMTQEDAEGVAECLQSCLMWPIILSPPSRQKRLVPYLFCWSQNLLGILLIIYMTQYNPMLSEIRARLCRSRFEAEIDQTVEMMLDWIRDSRTTDSIALWCWKILQGVYQLEL</sequence>
<evidence type="ECO:0000313" key="4">
    <source>
        <dbReference type="EMBL" id="KIM92615.1"/>
    </source>
</evidence>
<accession>A0A0C3G8V4</accession>
<feature type="compositionally biased region" description="Polar residues" evidence="2">
    <location>
        <begin position="9"/>
        <end position="18"/>
    </location>
</feature>
<dbReference type="STRING" id="913774.A0A0C3G8V4"/>
<keyword evidence="5" id="KW-1185">Reference proteome</keyword>
<evidence type="ECO:0000313" key="5">
    <source>
        <dbReference type="Proteomes" id="UP000054321"/>
    </source>
</evidence>
<feature type="region of interest" description="Disordered" evidence="2">
    <location>
        <begin position="86"/>
        <end position="134"/>
    </location>
</feature>
<dbReference type="GO" id="GO:0000981">
    <property type="term" value="F:DNA-binding transcription factor activity, RNA polymerase II-specific"/>
    <property type="evidence" value="ECO:0007669"/>
    <property type="project" value="InterPro"/>
</dbReference>
<feature type="compositionally biased region" description="Polar residues" evidence="2">
    <location>
        <begin position="103"/>
        <end position="128"/>
    </location>
</feature>
<evidence type="ECO:0000259" key="3">
    <source>
        <dbReference type="PROSITE" id="PS50048"/>
    </source>
</evidence>
<dbReference type="HOGENOM" id="CLU_014025_2_0_1"/>
<feature type="domain" description="Zn(2)-C6 fungal-type" evidence="3">
    <location>
        <begin position="27"/>
        <end position="57"/>
    </location>
</feature>
<dbReference type="SUPFAM" id="SSF57701">
    <property type="entry name" value="Zn2/Cys6 DNA-binding domain"/>
    <property type="match status" value="1"/>
</dbReference>
<keyword evidence="1" id="KW-0539">Nucleus</keyword>
<evidence type="ECO:0000256" key="2">
    <source>
        <dbReference type="SAM" id="MobiDB-lite"/>
    </source>
</evidence>
<dbReference type="Gene3D" id="4.10.240.10">
    <property type="entry name" value="Zn(2)-C6 fungal-type DNA-binding domain"/>
    <property type="match status" value="1"/>
</dbReference>
<feature type="region of interest" description="Disordered" evidence="2">
    <location>
        <begin position="497"/>
        <end position="516"/>
    </location>
</feature>
<proteinExistence type="predicted"/>
<dbReference type="PANTHER" id="PTHR47785:SF6">
    <property type="entry name" value="ZN(II)2CYS6 TRANSCRIPTION FACTOR (EUROFUNG)"/>
    <property type="match status" value="1"/>
</dbReference>
<protein>
    <recommendedName>
        <fullName evidence="3">Zn(2)-C6 fungal-type domain-containing protein</fullName>
    </recommendedName>
</protein>
<dbReference type="InParanoid" id="A0A0C3G8V4"/>
<dbReference type="SMART" id="SM00066">
    <property type="entry name" value="GAL4"/>
    <property type="match status" value="1"/>
</dbReference>
<dbReference type="InterPro" id="IPR053181">
    <property type="entry name" value="EcdB-like_regulator"/>
</dbReference>
<dbReference type="CDD" id="cd00067">
    <property type="entry name" value="GAL4"/>
    <property type="match status" value="1"/>
</dbReference>
<organism evidence="4 5">
    <name type="scientific">Oidiodendron maius (strain Zn)</name>
    <dbReference type="NCBI Taxonomy" id="913774"/>
    <lineage>
        <taxon>Eukaryota</taxon>
        <taxon>Fungi</taxon>
        <taxon>Dikarya</taxon>
        <taxon>Ascomycota</taxon>
        <taxon>Pezizomycotina</taxon>
        <taxon>Leotiomycetes</taxon>
        <taxon>Leotiomycetes incertae sedis</taxon>
        <taxon>Myxotrichaceae</taxon>
        <taxon>Oidiodendron</taxon>
    </lineage>
</organism>
<name>A0A0C3G8V4_OIDMZ</name>
<dbReference type="EMBL" id="KN832915">
    <property type="protein sequence ID" value="KIM92615.1"/>
    <property type="molecule type" value="Genomic_DNA"/>
</dbReference>
<dbReference type="Proteomes" id="UP000054321">
    <property type="component" value="Unassembled WGS sequence"/>
</dbReference>
<dbReference type="PROSITE" id="PS00463">
    <property type="entry name" value="ZN2_CY6_FUNGAL_1"/>
    <property type="match status" value="1"/>
</dbReference>
<evidence type="ECO:0000256" key="1">
    <source>
        <dbReference type="ARBA" id="ARBA00023242"/>
    </source>
</evidence>
<dbReference type="CDD" id="cd12148">
    <property type="entry name" value="fungal_TF_MHR"/>
    <property type="match status" value="1"/>
</dbReference>
<dbReference type="AlphaFoldDB" id="A0A0C3G8V4"/>
<gene>
    <name evidence="4" type="ORF">OIDMADRAFT_208766</name>
</gene>
<dbReference type="GO" id="GO:0008270">
    <property type="term" value="F:zinc ion binding"/>
    <property type="evidence" value="ECO:0007669"/>
    <property type="project" value="InterPro"/>
</dbReference>
<dbReference type="Pfam" id="PF00172">
    <property type="entry name" value="Zn_clus"/>
    <property type="match status" value="1"/>
</dbReference>